<proteinExistence type="predicted"/>
<dbReference type="AlphaFoldDB" id="A0A0F8XS19"/>
<name>A0A0F8XS19_9ZZZZ</name>
<protein>
    <submittedName>
        <fullName evidence="1">Uncharacterized protein</fullName>
    </submittedName>
</protein>
<evidence type="ECO:0000313" key="1">
    <source>
        <dbReference type="EMBL" id="KKK63990.1"/>
    </source>
</evidence>
<gene>
    <name evidence="1" type="ORF">LCGC14_2988750</name>
</gene>
<organism evidence="1">
    <name type="scientific">marine sediment metagenome</name>
    <dbReference type="NCBI Taxonomy" id="412755"/>
    <lineage>
        <taxon>unclassified sequences</taxon>
        <taxon>metagenomes</taxon>
        <taxon>ecological metagenomes</taxon>
    </lineage>
</organism>
<reference evidence="1" key="1">
    <citation type="journal article" date="2015" name="Nature">
        <title>Complex archaea that bridge the gap between prokaryotes and eukaryotes.</title>
        <authorList>
            <person name="Spang A."/>
            <person name="Saw J.H."/>
            <person name="Jorgensen S.L."/>
            <person name="Zaremba-Niedzwiedzka K."/>
            <person name="Martijn J."/>
            <person name="Lind A.E."/>
            <person name="van Eijk R."/>
            <person name="Schleper C."/>
            <person name="Guy L."/>
            <person name="Ettema T.J."/>
        </authorList>
    </citation>
    <scope>NUCLEOTIDE SEQUENCE</scope>
</reference>
<dbReference type="EMBL" id="LAZR01061237">
    <property type="protein sequence ID" value="KKK63990.1"/>
    <property type="molecule type" value="Genomic_DNA"/>
</dbReference>
<comment type="caution">
    <text evidence="1">The sequence shown here is derived from an EMBL/GenBank/DDBJ whole genome shotgun (WGS) entry which is preliminary data.</text>
</comment>
<accession>A0A0F8XS19</accession>
<feature type="non-terminal residue" evidence="1">
    <location>
        <position position="1"/>
    </location>
</feature>
<sequence>EEEYPECGPYLFHGINYTGGDAPQTNLSHILHEGRK</sequence>